<evidence type="ECO:0008006" key="4">
    <source>
        <dbReference type="Google" id="ProtNLM"/>
    </source>
</evidence>
<dbReference type="GO" id="GO:0005085">
    <property type="term" value="F:guanyl-nucleotide exchange factor activity"/>
    <property type="evidence" value="ECO:0007669"/>
    <property type="project" value="TreeGrafter"/>
</dbReference>
<dbReference type="EMBL" id="JAWDEY010000008">
    <property type="protein sequence ID" value="KAK6590259.1"/>
    <property type="molecule type" value="Genomic_DNA"/>
</dbReference>
<dbReference type="InterPro" id="IPR051553">
    <property type="entry name" value="Ran_GTPase-activating"/>
</dbReference>
<sequence length="435" mass="49215">MHSNVQQQNTKNEFLITTSDYLLDTNRPENKGTAISIFRGNNDIEIIHTLSNRDVIQLALGLNHTLILTSDKEVYSCGTGLFGQLGHGESIKKLNEPRRIRSLKRIAKITSGTYYSLALTEDGDIYRWGLYDARTPPVYRPRLENLSFIENSSKITEIVSCKEKTCIGLDTGEIYMLNFHSPKVDLLCKLSSTYPKEISIGANFGLVLDNCLQLFVWGDNTYNEFNYQDLILYDSDYPNFYKFDTSSWGIYNKSNNSHELENTDIQNSDASKINNNEFSINYNNAGRDYNMDLSGKFYIESISCGDKHSLFLISNNTVLCMGDNTYGQCGIGIDDKNYVYPPITMKKFNNLDLNKPFISCGNRSSAIISPNGKLFLCGQTFYENNKMNKKAGVSKYAGDSNNTENSHRISAEYSIINRNSTLIKFNEKGFVVVTN</sequence>
<dbReference type="Gene3D" id="2.130.10.30">
    <property type="entry name" value="Regulator of chromosome condensation 1/beta-lactamase-inhibitor protein II"/>
    <property type="match status" value="2"/>
</dbReference>
<dbReference type="PROSITE" id="PS50012">
    <property type="entry name" value="RCC1_3"/>
    <property type="match status" value="1"/>
</dbReference>
<dbReference type="PANTHER" id="PTHR45982">
    <property type="entry name" value="REGULATOR OF CHROMOSOME CONDENSATION"/>
    <property type="match status" value="1"/>
</dbReference>
<dbReference type="Pfam" id="PF00415">
    <property type="entry name" value="RCC1"/>
    <property type="match status" value="1"/>
</dbReference>
<comment type="caution">
    <text evidence="2">The sequence shown here is derived from an EMBL/GenBank/DDBJ whole genome shotgun (WGS) entry which is preliminary data.</text>
</comment>
<dbReference type="InterPro" id="IPR000408">
    <property type="entry name" value="Reg_chr_condens"/>
</dbReference>
<name>A0AAV9Y130_9CRYT</name>
<dbReference type="InterPro" id="IPR009091">
    <property type="entry name" value="RCC1/BLIP-II"/>
</dbReference>
<dbReference type="SUPFAM" id="SSF50985">
    <property type="entry name" value="RCC1/BLIP-II"/>
    <property type="match status" value="1"/>
</dbReference>
<dbReference type="PROSITE" id="PS00626">
    <property type="entry name" value="RCC1_2"/>
    <property type="match status" value="1"/>
</dbReference>
<keyword evidence="3" id="KW-1185">Reference proteome</keyword>
<evidence type="ECO:0000313" key="2">
    <source>
        <dbReference type="EMBL" id="KAK6590259.1"/>
    </source>
</evidence>
<protein>
    <recommendedName>
        <fullName evidence="4">Regulator of chromosome condensation</fullName>
    </recommendedName>
</protein>
<dbReference type="GO" id="GO:0005737">
    <property type="term" value="C:cytoplasm"/>
    <property type="evidence" value="ECO:0007669"/>
    <property type="project" value="TreeGrafter"/>
</dbReference>
<reference evidence="2 3" key="1">
    <citation type="submission" date="2023-10" db="EMBL/GenBank/DDBJ databases">
        <title>Comparative genomics analysis reveals potential genetic determinants of host preference in Cryptosporidium xiaoi.</title>
        <authorList>
            <person name="Xiao L."/>
            <person name="Li J."/>
        </authorList>
    </citation>
    <scope>NUCLEOTIDE SEQUENCE [LARGE SCALE GENOMIC DNA]</scope>
    <source>
        <strain evidence="2 3">52996</strain>
    </source>
</reference>
<organism evidence="2 3">
    <name type="scientific">Cryptosporidium xiaoi</name>
    <dbReference type="NCBI Taxonomy" id="659607"/>
    <lineage>
        <taxon>Eukaryota</taxon>
        <taxon>Sar</taxon>
        <taxon>Alveolata</taxon>
        <taxon>Apicomplexa</taxon>
        <taxon>Conoidasida</taxon>
        <taxon>Coccidia</taxon>
        <taxon>Eucoccidiorida</taxon>
        <taxon>Eimeriorina</taxon>
        <taxon>Cryptosporidiidae</taxon>
        <taxon>Cryptosporidium</taxon>
    </lineage>
</organism>
<feature type="repeat" description="RCC1" evidence="1">
    <location>
        <begin position="72"/>
        <end position="122"/>
    </location>
</feature>
<dbReference type="Proteomes" id="UP001311799">
    <property type="component" value="Unassembled WGS sequence"/>
</dbReference>
<accession>A0AAV9Y130</accession>
<evidence type="ECO:0000313" key="3">
    <source>
        <dbReference type="Proteomes" id="UP001311799"/>
    </source>
</evidence>
<dbReference type="PANTHER" id="PTHR45982:SF1">
    <property type="entry name" value="REGULATOR OF CHROMOSOME CONDENSATION"/>
    <property type="match status" value="1"/>
</dbReference>
<proteinExistence type="predicted"/>
<evidence type="ECO:0000256" key="1">
    <source>
        <dbReference type="PROSITE-ProRule" id="PRU00235"/>
    </source>
</evidence>
<gene>
    <name evidence="2" type="ORF">RS030_172610</name>
</gene>
<dbReference type="AlphaFoldDB" id="A0AAV9Y130"/>
<dbReference type="Pfam" id="PF13540">
    <property type="entry name" value="RCC1_2"/>
    <property type="match status" value="1"/>
</dbReference>